<keyword evidence="3" id="KW-0521">NADP</keyword>
<evidence type="ECO:0000313" key="7">
    <source>
        <dbReference type="Proteomes" id="UP000552864"/>
    </source>
</evidence>
<dbReference type="InterPro" id="IPR051935">
    <property type="entry name" value="HSDL2"/>
</dbReference>
<evidence type="ECO:0000256" key="5">
    <source>
        <dbReference type="ARBA" id="ARBA00023140"/>
    </source>
</evidence>
<protein>
    <submittedName>
        <fullName evidence="6">NAD(P)-dependent oxidoreductase</fullName>
    </submittedName>
</protein>
<evidence type="ECO:0000256" key="1">
    <source>
        <dbReference type="ARBA" id="ARBA00004275"/>
    </source>
</evidence>
<dbReference type="PRINTS" id="PR00081">
    <property type="entry name" value="GDHRDH"/>
</dbReference>
<sequence length="271" mass="29173">MSFQQRTIFITGASRGIGKAIALQLASKGANIVIAAKSVEEDPRLGGTIYSTAEEVEAAGGKALAVQVDIREEAQIAQAVEKAVATFGGIDVLINNASAIQLTNTEQTPAKRFDLMYDINVRGTFLVTQHCIPYLKKGKQPHLLTLSPPVNLDPRWFGPHVAYTISKYNMSMLAMGWAAELAPYQIASNALWPATTIATAAVKNLLGGEALINRSRTPDILADAVEYILQQPATYTGQTLIDEAVLQQAGITNFDKYAVVPGGKLQKDLFL</sequence>
<name>A0A847SML8_9BACT</name>
<accession>A0A847SML8</accession>
<evidence type="ECO:0000256" key="2">
    <source>
        <dbReference type="ARBA" id="ARBA00006484"/>
    </source>
</evidence>
<keyword evidence="7" id="KW-1185">Reference proteome</keyword>
<reference evidence="6 7" key="1">
    <citation type="submission" date="2020-04" db="EMBL/GenBank/DDBJ databases">
        <authorList>
            <person name="Yin C."/>
        </authorList>
    </citation>
    <scope>NUCLEOTIDE SEQUENCE [LARGE SCALE GENOMIC DNA]</scope>
    <source>
        <strain evidence="6 7">Ak56</strain>
    </source>
</reference>
<comment type="caution">
    <text evidence="6">The sequence shown here is derived from an EMBL/GenBank/DDBJ whole genome shotgun (WGS) entry which is preliminary data.</text>
</comment>
<keyword evidence="4" id="KW-0560">Oxidoreductase</keyword>
<dbReference type="EMBL" id="JABAHZ010000006">
    <property type="protein sequence ID" value="NLR81434.1"/>
    <property type="molecule type" value="Genomic_DNA"/>
</dbReference>
<keyword evidence="5" id="KW-0576">Peroxisome</keyword>
<evidence type="ECO:0000256" key="4">
    <source>
        <dbReference type="ARBA" id="ARBA00023002"/>
    </source>
</evidence>
<dbReference type="SUPFAM" id="SSF51735">
    <property type="entry name" value="NAD(P)-binding Rossmann-fold domains"/>
    <property type="match status" value="1"/>
</dbReference>
<dbReference type="Gene3D" id="3.40.50.720">
    <property type="entry name" value="NAD(P)-binding Rossmann-like Domain"/>
    <property type="match status" value="1"/>
</dbReference>
<dbReference type="InterPro" id="IPR002347">
    <property type="entry name" value="SDR_fam"/>
</dbReference>
<dbReference type="PANTHER" id="PTHR42808">
    <property type="entry name" value="HYDROXYSTEROID DEHYDROGENASE-LIKE PROTEIN 2"/>
    <property type="match status" value="1"/>
</dbReference>
<dbReference type="RefSeq" id="WP_168741074.1">
    <property type="nucleotide sequence ID" value="NZ_JABAHZ010000006.1"/>
</dbReference>
<dbReference type="Pfam" id="PF00106">
    <property type="entry name" value="adh_short"/>
    <property type="match status" value="1"/>
</dbReference>
<dbReference type="NCBIfam" id="NF006133">
    <property type="entry name" value="PRK08278.1"/>
    <property type="match status" value="1"/>
</dbReference>
<dbReference type="GO" id="GO:0016491">
    <property type="term" value="F:oxidoreductase activity"/>
    <property type="evidence" value="ECO:0007669"/>
    <property type="project" value="UniProtKB-KW"/>
</dbReference>
<dbReference type="InterPro" id="IPR036291">
    <property type="entry name" value="NAD(P)-bd_dom_sf"/>
</dbReference>
<dbReference type="PANTHER" id="PTHR42808:SF3">
    <property type="entry name" value="HYDROXYSTEROID DEHYDROGENASE-LIKE PROTEIN 2"/>
    <property type="match status" value="1"/>
</dbReference>
<dbReference type="AlphaFoldDB" id="A0A847SML8"/>
<dbReference type="FunFam" id="3.40.50.720:FF:000301">
    <property type="entry name" value="Hydroxysteroid dehydrogenase like 2"/>
    <property type="match status" value="1"/>
</dbReference>
<comment type="subcellular location">
    <subcellularLocation>
        <location evidence="1">Peroxisome</location>
    </subcellularLocation>
</comment>
<gene>
    <name evidence="6" type="ORF">HGH91_22600</name>
</gene>
<comment type="similarity">
    <text evidence="2">Belongs to the short-chain dehydrogenases/reductases (SDR) family.</text>
</comment>
<evidence type="ECO:0000256" key="3">
    <source>
        <dbReference type="ARBA" id="ARBA00022857"/>
    </source>
</evidence>
<organism evidence="6 7">
    <name type="scientific">Chitinophaga eiseniae</name>
    <dbReference type="NCBI Taxonomy" id="634771"/>
    <lineage>
        <taxon>Bacteria</taxon>
        <taxon>Pseudomonadati</taxon>
        <taxon>Bacteroidota</taxon>
        <taxon>Chitinophagia</taxon>
        <taxon>Chitinophagales</taxon>
        <taxon>Chitinophagaceae</taxon>
        <taxon>Chitinophaga</taxon>
    </lineage>
</organism>
<proteinExistence type="inferred from homology"/>
<dbReference type="Proteomes" id="UP000552864">
    <property type="component" value="Unassembled WGS sequence"/>
</dbReference>
<evidence type="ECO:0000313" key="6">
    <source>
        <dbReference type="EMBL" id="NLR81434.1"/>
    </source>
</evidence>